<evidence type="ECO:0000256" key="1">
    <source>
        <dbReference type="ARBA" id="ARBA00022478"/>
    </source>
</evidence>
<organism evidence="5">
    <name type="scientific">viral metagenome</name>
    <dbReference type="NCBI Taxonomy" id="1070528"/>
    <lineage>
        <taxon>unclassified sequences</taxon>
        <taxon>metagenomes</taxon>
        <taxon>organismal metagenomes</taxon>
    </lineage>
</organism>
<reference evidence="5" key="1">
    <citation type="journal article" date="2020" name="Nature">
        <title>Giant virus diversity and host interactions through global metagenomics.</title>
        <authorList>
            <person name="Schulz F."/>
            <person name="Roux S."/>
            <person name="Paez-Espino D."/>
            <person name="Jungbluth S."/>
            <person name="Walsh D.A."/>
            <person name="Denef V.J."/>
            <person name="McMahon K.D."/>
            <person name="Konstantinidis K.T."/>
            <person name="Eloe-Fadrosh E.A."/>
            <person name="Kyrpides N.C."/>
            <person name="Woyke T."/>
        </authorList>
    </citation>
    <scope>NUCLEOTIDE SEQUENCE</scope>
    <source>
        <strain evidence="5">GVMAG-M-3300010160-60</strain>
    </source>
</reference>
<evidence type="ECO:0000256" key="3">
    <source>
        <dbReference type="SAM" id="MobiDB-lite"/>
    </source>
</evidence>
<dbReference type="InterPro" id="IPR022905">
    <property type="entry name" value="Rpo11-like"/>
</dbReference>
<evidence type="ECO:0000256" key="2">
    <source>
        <dbReference type="ARBA" id="ARBA00023163"/>
    </source>
</evidence>
<proteinExistence type="inferred from homology"/>
<protein>
    <recommendedName>
        <fullName evidence="4">DNA-directed RNA polymerase RBP11-like dimerisation domain-containing protein</fullName>
    </recommendedName>
</protein>
<dbReference type="GO" id="GO:0006351">
    <property type="term" value="P:DNA-templated transcription"/>
    <property type="evidence" value="ECO:0007669"/>
    <property type="project" value="InterPro"/>
</dbReference>
<feature type="domain" description="DNA-directed RNA polymerase RBP11-like dimerisation" evidence="4">
    <location>
        <begin position="262"/>
        <end position="335"/>
    </location>
</feature>
<dbReference type="HAMAP" id="MF_00261">
    <property type="entry name" value="RNApol_arch_Rpo11"/>
    <property type="match status" value="1"/>
</dbReference>
<dbReference type="InterPro" id="IPR009025">
    <property type="entry name" value="RBP11-like_dimer"/>
</dbReference>
<dbReference type="GO" id="GO:0003899">
    <property type="term" value="F:DNA-directed RNA polymerase activity"/>
    <property type="evidence" value="ECO:0007669"/>
    <property type="project" value="InterPro"/>
</dbReference>
<keyword evidence="2" id="KW-0804">Transcription</keyword>
<feature type="compositionally biased region" description="Basic residues" evidence="3">
    <location>
        <begin position="384"/>
        <end position="394"/>
    </location>
</feature>
<dbReference type="GO" id="GO:0000428">
    <property type="term" value="C:DNA-directed RNA polymerase complex"/>
    <property type="evidence" value="ECO:0007669"/>
    <property type="project" value="UniProtKB-KW"/>
</dbReference>
<evidence type="ECO:0000259" key="4">
    <source>
        <dbReference type="Pfam" id="PF13656"/>
    </source>
</evidence>
<accession>A0A6C0BDL7</accession>
<dbReference type="Pfam" id="PF13656">
    <property type="entry name" value="RNA_pol_L_2"/>
    <property type="match status" value="1"/>
</dbReference>
<keyword evidence="1" id="KW-0240">DNA-directed RNA polymerase</keyword>
<dbReference type="AlphaFoldDB" id="A0A6C0BDL7"/>
<dbReference type="InterPro" id="IPR036603">
    <property type="entry name" value="RBP11-like"/>
</dbReference>
<evidence type="ECO:0000313" key="5">
    <source>
        <dbReference type="EMBL" id="QHS90367.1"/>
    </source>
</evidence>
<dbReference type="Gene3D" id="3.30.1360.10">
    <property type="entry name" value="RNA polymerase, RBP11-like subunit"/>
    <property type="match status" value="1"/>
</dbReference>
<dbReference type="EMBL" id="MN739133">
    <property type="protein sequence ID" value="QHS90367.1"/>
    <property type="molecule type" value="Genomic_DNA"/>
</dbReference>
<dbReference type="SUPFAM" id="SSF55257">
    <property type="entry name" value="RBP11-like subunits of RNA polymerase"/>
    <property type="match status" value="1"/>
</dbReference>
<dbReference type="GO" id="GO:0046983">
    <property type="term" value="F:protein dimerization activity"/>
    <property type="evidence" value="ECO:0007669"/>
    <property type="project" value="InterPro"/>
</dbReference>
<feature type="compositionally biased region" description="Basic and acidic residues" evidence="3">
    <location>
        <begin position="347"/>
        <end position="374"/>
    </location>
</feature>
<sequence>MTDIKVELYKYEPFDKNGYTRGHLQLLCYGKDCNNQFIMALIRIAMKRIPTYAIPKELIKIEKIKKETGYTDPVAHTYDMIRDHIKNTPIVKIDPNVSYFLPKYWKNVDFLDKEREKHPNEKKVNMYIDCKNDTDEIIHVTTNNVKTYIDDEEVKNLYNEKYPFWITSLKPKEAFKCSITPVLSVGLRNSSNKSSQWDSAPNGYFDQETEKDKTILHLEGNLCYDETVLMSRALEYFITFLSIIKKEIERQYALLEYDDDEFNIVFADEDHTLGEVLAYELQIHKDIKYASCSRPDHLIRSIKITVISNNKKTLDKTIFECIDNLVIKIDKFREQFEAIKFDKKEKIDEPKPDKSINKSSKKEKIDEPKPDKSINKSSKTKKEPIKKRSKSKKT</sequence>
<name>A0A6C0BDL7_9ZZZZ</name>
<feature type="region of interest" description="Disordered" evidence="3">
    <location>
        <begin position="347"/>
        <end position="394"/>
    </location>
</feature>